<feature type="domain" description="YhfM-like" evidence="2">
    <location>
        <begin position="53"/>
        <end position="155"/>
    </location>
</feature>
<proteinExistence type="predicted"/>
<keyword evidence="6" id="KW-1185">Reference proteome</keyword>
<dbReference type="PROSITE" id="PS51257">
    <property type="entry name" value="PROKAR_LIPOPROTEIN"/>
    <property type="match status" value="1"/>
</dbReference>
<name>A0A166S5V8_9CLOT</name>
<dbReference type="RefSeq" id="WP_242866949.1">
    <property type="nucleotide sequence ID" value="NZ_LITQ01000024.1"/>
</dbReference>
<accession>A0A166S5V8</accession>
<comment type="caution">
    <text evidence="3">The sequence shown here is derived from an EMBL/GenBank/DDBJ whole genome shotgun (WGS) entry which is preliminary data.</text>
</comment>
<dbReference type="InterPro" id="IPR058780">
    <property type="entry name" value="YhfM-like_dom"/>
</dbReference>
<keyword evidence="1" id="KW-0472">Membrane</keyword>
<evidence type="ECO:0000256" key="1">
    <source>
        <dbReference type="SAM" id="Phobius"/>
    </source>
</evidence>
<protein>
    <recommendedName>
        <fullName evidence="2">YhfM-like domain-containing protein</fullName>
    </recommendedName>
</protein>
<feature type="transmembrane region" description="Helical" evidence="1">
    <location>
        <begin position="12"/>
        <end position="29"/>
    </location>
</feature>
<sequence>MKTLDKITKKRLNIFIISCILIPVTLLCGCSKLDQLKVKAGLKNSDFEYMKQQGKVKQIIIQNTRDQGFKFVVTDQSTIKNLYDILSSAKKVSKKSSLDPDYVFEIDEGNNKVHKFSYIAGLDKKDLGNLYSKGQVYIVSNRIDNDMINNFWNTRMPPSDFKSVYYGSIMDTLNKYFSEKDKTKKIGINLKDDIEAQRFILSTEQEEFKSDLTSKFKNANIGNNDEDNYDVWATIKTEGYKSTLYKMTVTLFDRQNQSEKVYYVQDTYSSGGWNKSISENKPNGF</sequence>
<dbReference type="EMBL" id="LROR01000018">
    <property type="protein sequence ID" value="OBR97637.1"/>
    <property type="molecule type" value="Genomic_DNA"/>
</dbReference>
<evidence type="ECO:0000313" key="3">
    <source>
        <dbReference type="EMBL" id="OAA91688.1"/>
    </source>
</evidence>
<keyword evidence="1" id="KW-1133">Transmembrane helix</keyword>
<evidence type="ECO:0000259" key="2">
    <source>
        <dbReference type="Pfam" id="PF26353"/>
    </source>
</evidence>
<dbReference type="Proteomes" id="UP000077384">
    <property type="component" value="Unassembled WGS sequence"/>
</dbReference>
<evidence type="ECO:0000313" key="6">
    <source>
        <dbReference type="Proteomes" id="UP000093694"/>
    </source>
</evidence>
<reference evidence="3 5" key="1">
    <citation type="journal article" date="2015" name="Biotechnol. Bioeng.">
        <title>Genome sequence and phenotypic characterization of Caulobacter segnis.</title>
        <authorList>
            <person name="Patel S."/>
            <person name="Fletcher B."/>
            <person name="Scott D.C."/>
            <person name="Ely B."/>
        </authorList>
    </citation>
    <scope>NUCLEOTIDE SEQUENCE [LARGE SCALE GENOMIC DNA]</scope>
    <source>
        <strain evidence="3 5">PS02</strain>
    </source>
</reference>
<dbReference type="Proteomes" id="UP000093694">
    <property type="component" value="Unassembled WGS sequence"/>
</dbReference>
<keyword evidence="1" id="KW-0812">Transmembrane</keyword>
<dbReference type="PATRIC" id="fig|1705578.3.peg.1829"/>
<evidence type="ECO:0000313" key="5">
    <source>
        <dbReference type="Proteomes" id="UP000077384"/>
    </source>
</evidence>
<evidence type="ECO:0000313" key="4">
    <source>
        <dbReference type="EMBL" id="OBR97637.1"/>
    </source>
</evidence>
<dbReference type="AlphaFoldDB" id="A0A166S5V8"/>
<gene>
    <name evidence="4" type="ORF">CLCOS_01070</name>
    <name evidence="3" type="ORF">WX73_01573</name>
</gene>
<dbReference type="EMBL" id="LITQ01000024">
    <property type="protein sequence ID" value="OAA91688.1"/>
    <property type="molecule type" value="Genomic_DNA"/>
</dbReference>
<reference evidence="4 6" key="2">
    <citation type="journal article" date="2016" name="Front. Microbiol.">
        <title>Industrial Acetogenic Biocatalysts: A Comparative Metabolic and Genomic Analysis.</title>
        <authorList>
            <person name="Bengelsdorf F."/>
            <person name="Poehlein A."/>
            <person name="Sonja S."/>
            <person name="Erz C."/>
            <person name="Hummel T."/>
            <person name="Hoffmeister S."/>
            <person name="Daniel R."/>
            <person name="Durre P."/>
        </authorList>
    </citation>
    <scope>NUCLEOTIDE SEQUENCE [LARGE SCALE GENOMIC DNA]</scope>
    <source>
        <strain evidence="4 6">PTA-10522</strain>
    </source>
</reference>
<organism evidence="3 5">
    <name type="scientific">Clostridium coskatii</name>
    <dbReference type="NCBI Taxonomy" id="1705578"/>
    <lineage>
        <taxon>Bacteria</taxon>
        <taxon>Bacillati</taxon>
        <taxon>Bacillota</taxon>
        <taxon>Clostridia</taxon>
        <taxon>Eubacteriales</taxon>
        <taxon>Clostridiaceae</taxon>
        <taxon>Clostridium</taxon>
    </lineage>
</organism>
<dbReference type="Pfam" id="PF26353">
    <property type="entry name" value="YhfM"/>
    <property type="match status" value="1"/>
</dbReference>